<keyword evidence="4" id="KW-0520">NAD</keyword>
<evidence type="ECO:0000313" key="10">
    <source>
        <dbReference type="Proteomes" id="UP000241769"/>
    </source>
</evidence>
<dbReference type="STRING" id="1890364.A0A2P6N8B6"/>
<reference evidence="8 10" key="1">
    <citation type="journal article" date="2018" name="Genome Biol. Evol.">
        <title>Multiple Roots of Fruiting Body Formation in Amoebozoa.</title>
        <authorList>
            <person name="Hillmann F."/>
            <person name="Forbes G."/>
            <person name="Novohradska S."/>
            <person name="Ferling I."/>
            <person name="Riege K."/>
            <person name="Groth M."/>
            <person name="Westermann M."/>
            <person name="Marz M."/>
            <person name="Spaller T."/>
            <person name="Winckler T."/>
            <person name="Schaap P."/>
            <person name="Glockner G."/>
        </authorList>
    </citation>
    <scope>NUCLEOTIDE SEQUENCE [LARGE SCALE GENOMIC DNA]</scope>
    <source>
        <strain evidence="8 10">Jena</strain>
    </source>
</reference>
<organism evidence="8 10">
    <name type="scientific">Planoprotostelium fungivorum</name>
    <dbReference type="NCBI Taxonomy" id="1890364"/>
    <lineage>
        <taxon>Eukaryota</taxon>
        <taxon>Amoebozoa</taxon>
        <taxon>Evosea</taxon>
        <taxon>Variosea</taxon>
        <taxon>Cavosteliida</taxon>
        <taxon>Cavosteliaceae</taxon>
        <taxon>Planoprotostelium</taxon>
    </lineage>
</organism>
<dbReference type="PANTHER" id="PTHR14453">
    <property type="entry name" value="PARP/ZINC FINGER CCCH TYPE DOMAIN CONTAINING PROTEIN"/>
    <property type="match status" value="1"/>
</dbReference>
<evidence type="ECO:0000256" key="2">
    <source>
        <dbReference type="ARBA" id="ARBA00022676"/>
    </source>
</evidence>
<gene>
    <name evidence="9" type="ORF">PROFUN_09516</name>
    <name evidence="8" type="ORF">PROFUN_12147</name>
</gene>
<keyword evidence="2" id="KW-0328">Glycosyltransferase</keyword>
<dbReference type="InterPro" id="IPR052056">
    <property type="entry name" value="Mono-ARTD/PARP"/>
</dbReference>
<protein>
    <submittedName>
        <fullName evidence="9">Appr-1-p processing domain protein</fullName>
    </submittedName>
    <submittedName>
        <fullName evidence="8">Recombination factor protein RarA</fullName>
    </submittedName>
</protein>
<keyword evidence="10" id="KW-1185">Reference proteome</keyword>
<evidence type="ECO:0000256" key="1">
    <source>
        <dbReference type="ARBA" id="ARBA00004123"/>
    </source>
</evidence>
<dbReference type="GO" id="GO:0070212">
    <property type="term" value="P:protein poly-ADP-ribosylation"/>
    <property type="evidence" value="ECO:0007669"/>
    <property type="project" value="TreeGrafter"/>
</dbReference>
<evidence type="ECO:0000256" key="4">
    <source>
        <dbReference type="ARBA" id="ARBA00023027"/>
    </source>
</evidence>
<dbReference type="GO" id="GO:0003950">
    <property type="term" value="F:NAD+ poly-ADP-ribosyltransferase activity"/>
    <property type="evidence" value="ECO:0007669"/>
    <property type="project" value="TreeGrafter"/>
</dbReference>
<dbReference type="SMART" id="SM00506">
    <property type="entry name" value="A1pp"/>
    <property type="match status" value="1"/>
</dbReference>
<evidence type="ECO:0000313" key="9">
    <source>
        <dbReference type="EMBL" id="PRP83304.1"/>
    </source>
</evidence>
<feature type="region of interest" description="Disordered" evidence="6">
    <location>
        <begin position="1"/>
        <end position="119"/>
    </location>
</feature>
<dbReference type="GO" id="GO:0005634">
    <property type="term" value="C:nucleus"/>
    <property type="evidence" value="ECO:0007669"/>
    <property type="project" value="UniProtKB-SubCell"/>
</dbReference>
<dbReference type="OrthoDB" id="6133115at2759"/>
<evidence type="ECO:0000256" key="6">
    <source>
        <dbReference type="SAM" id="MobiDB-lite"/>
    </source>
</evidence>
<dbReference type="GO" id="GO:0010629">
    <property type="term" value="P:negative regulation of gene expression"/>
    <property type="evidence" value="ECO:0007669"/>
    <property type="project" value="TreeGrafter"/>
</dbReference>
<dbReference type="Pfam" id="PF01661">
    <property type="entry name" value="Macro"/>
    <property type="match status" value="1"/>
</dbReference>
<dbReference type="Gene3D" id="3.40.220.10">
    <property type="entry name" value="Leucine Aminopeptidase, subunit E, domain 1"/>
    <property type="match status" value="1"/>
</dbReference>
<dbReference type="CDD" id="cd02907">
    <property type="entry name" value="Macro_Af1521_BAL-like"/>
    <property type="match status" value="1"/>
</dbReference>
<dbReference type="GO" id="GO:0003714">
    <property type="term" value="F:transcription corepressor activity"/>
    <property type="evidence" value="ECO:0007669"/>
    <property type="project" value="TreeGrafter"/>
</dbReference>
<dbReference type="InterPro" id="IPR043472">
    <property type="entry name" value="Macro_dom-like"/>
</dbReference>
<evidence type="ECO:0000313" key="8">
    <source>
        <dbReference type="EMBL" id="PRP80189.1"/>
    </source>
</evidence>
<dbReference type="InterPro" id="IPR002589">
    <property type="entry name" value="Macro_dom"/>
</dbReference>
<dbReference type="SUPFAM" id="SSF52949">
    <property type="entry name" value="Macro domain-like"/>
    <property type="match status" value="1"/>
</dbReference>
<dbReference type="PROSITE" id="PS51154">
    <property type="entry name" value="MACRO"/>
    <property type="match status" value="1"/>
</dbReference>
<dbReference type="GO" id="GO:1990404">
    <property type="term" value="F:NAD+-protein mono-ADP-ribosyltransferase activity"/>
    <property type="evidence" value="ECO:0007669"/>
    <property type="project" value="TreeGrafter"/>
</dbReference>
<dbReference type="EMBL" id="MDYQ01000085">
    <property type="protein sequence ID" value="PRP83304.1"/>
    <property type="molecule type" value="Genomic_DNA"/>
</dbReference>
<evidence type="ECO:0000256" key="3">
    <source>
        <dbReference type="ARBA" id="ARBA00022679"/>
    </source>
</evidence>
<keyword evidence="3" id="KW-0808">Transferase</keyword>
<feature type="compositionally biased region" description="Polar residues" evidence="6">
    <location>
        <begin position="62"/>
        <end position="95"/>
    </location>
</feature>
<feature type="compositionally biased region" description="Basic and acidic residues" evidence="6">
    <location>
        <begin position="52"/>
        <end position="61"/>
    </location>
</feature>
<keyword evidence="5" id="KW-0539">Nucleus</keyword>
<dbReference type="InParanoid" id="A0A2P6N8B6"/>
<dbReference type="EMBL" id="MDYQ01000159">
    <property type="protein sequence ID" value="PRP80189.1"/>
    <property type="molecule type" value="Genomic_DNA"/>
</dbReference>
<dbReference type="AlphaFoldDB" id="A0A2P6N8B6"/>
<dbReference type="GO" id="GO:0005737">
    <property type="term" value="C:cytoplasm"/>
    <property type="evidence" value="ECO:0007669"/>
    <property type="project" value="TreeGrafter"/>
</dbReference>
<comment type="subcellular location">
    <subcellularLocation>
        <location evidence="1">Nucleus</location>
    </subcellularLocation>
</comment>
<dbReference type="Proteomes" id="UP000241769">
    <property type="component" value="Unassembled WGS sequence"/>
</dbReference>
<name>A0A2P6N8B6_9EUKA</name>
<feature type="domain" description="Macro" evidence="7">
    <location>
        <begin position="107"/>
        <end position="292"/>
    </location>
</feature>
<sequence length="295" mass="32305">MSEKNEMKRAITTGVAGFRKPKEDDPTPSTTSITPKRPPNKISLDSDSDDEVLPKKLDKSKTPTGKLQSGSSLQRANSDSIKSVTSQEETQTPPDQTDEKKDRSSSRLIKEHTTDQNKRIQVRHGDITAEDTDAIVNAANGHLAHGAGVAGAITSAGGPSIQKESDQWIKKNGSVPTGEVAVTGPGRMMCRHVIHAVGPIWRDGSRDEENLLEKAVWNSIYKAHEMGLKSISIPAISSGIFGMPKELVANVMFRSALKFSKSYSDSSVEEIRFTNFDQPTVNVFRDRFVALFEKK</sequence>
<evidence type="ECO:0000259" key="7">
    <source>
        <dbReference type="PROSITE" id="PS51154"/>
    </source>
</evidence>
<dbReference type="PANTHER" id="PTHR14453:SF102">
    <property type="entry name" value="PROTEIN MONO-ADP-RIBOSYLTRANSFERASE PARP14-LIKE"/>
    <property type="match status" value="1"/>
</dbReference>
<comment type="caution">
    <text evidence="8">The sequence shown here is derived from an EMBL/GenBank/DDBJ whole genome shotgun (WGS) entry which is preliminary data.</text>
</comment>
<accession>A0A2P6N8B6</accession>
<evidence type="ECO:0000256" key="5">
    <source>
        <dbReference type="ARBA" id="ARBA00023242"/>
    </source>
</evidence>
<proteinExistence type="predicted"/>
<feature type="compositionally biased region" description="Basic and acidic residues" evidence="6">
    <location>
        <begin position="97"/>
        <end position="119"/>
    </location>
</feature>